<dbReference type="InterPro" id="IPR025309">
    <property type="entry name" value="KTSC_dom"/>
</dbReference>
<dbReference type="Proteomes" id="UP000248066">
    <property type="component" value="Unassembled WGS sequence"/>
</dbReference>
<name>A0A2W0H8X3_9BACI</name>
<dbReference type="AlphaFoldDB" id="A0A2W0H8X3"/>
<dbReference type="EMBL" id="PDOF01000001">
    <property type="protein sequence ID" value="PYZ97371.1"/>
    <property type="molecule type" value="Genomic_DNA"/>
</dbReference>
<organism evidence="2 3">
    <name type="scientific">Alteribacter lacisalsi</name>
    <dbReference type="NCBI Taxonomy" id="2045244"/>
    <lineage>
        <taxon>Bacteria</taxon>
        <taxon>Bacillati</taxon>
        <taxon>Bacillota</taxon>
        <taxon>Bacilli</taxon>
        <taxon>Bacillales</taxon>
        <taxon>Bacillaceae</taxon>
        <taxon>Alteribacter</taxon>
    </lineage>
</organism>
<feature type="domain" description="KTSC" evidence="1">
    <location>
        <begin position="12"/>
        <end position="66"/>
    </location>
</feature>
<evidence type="ECO:0000259" key="1">
    <source>
        <dbReference type="Pfam" id="PF13619"/>
    </source>
</evidence>
<comment type="caution">
    <text evidence="2">The sequence shown here is derived from an EMBL/GenBank/DDBJ whole genome shotgun (WGS) entry which is preliminary data.</text>
</comment>
<evidence type="ECO:0000313" key="2">
    <source>
        <dbReference type="EMBL" id="PYZ97371.1"/>
    </source>
</evidence>
<sequence>MEMEFTEIHEEKIKSVAYDEINKHFHVKFQDGSYIIYYEMRKEDYVAFQSSGRYSEYLEDKIKPAYPSKIIKEPS</sequence>
<accession>A0A2W0H8X3</accession>
<gene>
    <name evidence="2" type="ORF">CR205_01845</name>
</gene>
<reference evidence="2 3" key="1">
    <citation type="submission" date="2017-10" db="EMBL/GenBank/DDBJ databases">
        <title>Bacillus sp. nov., a halophilic bacterium isolated from a Yangshapao Lake.</title>
        <authorList>
            <person name="Wang H."/>
        </authorList>
    </citation>
    <scope>NUCLEOTIDE SEQUENCE [LARGE SCALE GENOMIC DNA]</scope>
    <source>
        <strain evidence="2 3">YSP-3</strain>
    </source>
</reference>
<evidence type="ECO:0000313" key="3">
    <source>
        <dbReference type="Proteomes" id="UP000248066"/>
    </source>
</evidence>
<dbReference type="Pfam" id="PF13619">
    <property type="entry name" value="KTSC"/>
    <property type="match status" value="1"/>
</dbReference>
<keyword evidence="3" id="KW-1185">Reference proteome</keyword>
<dbReference type="RefSeq" id="WP_110516378.1">
    <property type="nucleotide sequence ID" value="NZ_PDOF01000001.1"/>
</dbReference>
<protein>
    <recommendedName>
        <fullName evidence="1">KTSC domain-containing protein</fullName>
    </recommendedName>
</protein>
<proteinExistence type="predicted"/>
<dbReference type="OrthoDB" id="2884100at2"/>